<dbReference type="OrthoDB" id="10488458at2759"/>
<gene>
    <name evidence="2" type="primary">LOC109479481</name>
</gene>
<protein>
    <submittedName>
        <fullName evidence="2">Uncharacterized protein LOC109479481</fullName>
    </submittedName>
</protein>
<keyword evidence="1" id="KW-1185">Reference proteome</keyword>
<organism evidence="1 2">
    <name type="scientific">Branchiostoma belcheri</name>
    <name type="common">Amphioxus</name>
    <dbReference type="NCBI Taxonomy" id="7741"/>
    <lineage>
        <taxon>Eukaryota</taxon>
        <taxon>Metazoa</taxon>
        <taxon>Chordata</taxon>
        <taxon>Cephalochordata</taxon>
        <taxon>Leptocardii</taxon>
        <taxon>Amphioxiformes</taxon>
        <taxon>Branchiostomatidae</taxon>
        <taxon>Branchiostoma</taxon>
    </lineage>
</organism>
<accession>A0A6P4Z6B1</accession>
<dbReference type="AlphaFoldDB" id="A0A6P4Z6B1"/>
<dbReference type="GeneID" id="109479481"/>
<dbReference type="RefSeq" id="XP_019637005.1">
    <property type="nucleotide sequence ID" value="XM_019781446.1"/>
</dbReference>
<proteinExistence type="predicted"/>
<name>A0A6P4Z6B1_BRABE</name>
<reference evidence="2" key="1">
    <citation type="submission" date="2025-08" db="UniProtKB">
        <authorList>
            <consortium name="RefSeq"/>
        </authorList>
    </citation>
    <scope>IDENTIFICATION</scope>
    <source>
        <tissue evidence="2">Gonad</tissue>
    </source>
</reference>
<sequence length="220" mass="24944">MENLDLEALLECYGKLPEVNDECIKEYLEIVKKLKMFVKAAEKTATSPETVPVVKAIMVTMEGIFQEYRSQDYAATMKSTLADLKGIKDQLAQQDSQDLETVWACIEGVCEKVKSTFGLETTNIRNESNGNPMQGIECVSEKLKGMHQTFITRQINWQMGMSAFLGLSTFIECWTTFTILDKFSIENSLTTKSYRKSPKRCQRWSRGSFLLAMTSARAKP</sequence>
<dbReference type="KEGG" id="bbel:109479481"/>
<evidence type="ECO:0000313" key="2">
    <source>
        <dbReference type="RefSeq" id="XP_019637005.1"/>
    </source>
</evidence>
<evidence type="ECO:0000313" key="1">
    <source>
        <dbReference type="Proteomes" id="UP000515135"/>
    </source>
</evidence>
<dbReference type="Proteomes" id="UP000515135">
    <property type="component" value="Unplaced"/>
</dbReference>